<evidence type="ECO:0000313" key="6">
    <source>
        <dbReference type="Proteomes" id="UP000464013"/>
    </source>
</evidence>
<dbReference type="OrthoDB" id="9768386at2"/>
<dbReference type="SUPFAM" id="SSF53822">
    <property type="entry name" value="Periplasmic binding protein-like I"/>
    <property type="match status" value="1"/>
</dbReference>
<evidence type="ECO:0000313" key="5">
    <source>
        <dbReference type="EMBL" id="QHC50946.1"/>
    </source>
</evidence>
<keyword evidence="2 3" id="KW-0732">Signal</keyword>
<feature type="chain" id="PRO_5026048084" evidence="3">
    <location>
        <begin position="19"/>
        <end position="380"/>
    </location>
</feature>
<dbReference type="Pfam" id="PF13458">
    <property type="entry name" value="Peripla_BP_6"/>
    <property type="match status" value="1"/>
</dbReference>
<evidence type="ECO:0000256" key="1">
    <source>
        <dbReference type="ARBA" id="ARBA00010062"/>
    </source>
</evidence>
<dbReference type="RefSeq" id="WP_159553691.1">
    <property type="nucleotide sequence ID" value="NZ_CP035042.1"/>
</dbReference>
<dbReference type="CDD" id="cd06359">
    <property type="entry name" value="PBP1_Nba-like"/>
    <property type="match status" value="1"/>
</dbReference>
<dbReference type="Gene3D" id="3.40.50.2300">
    <property type="match status" value="2"/>
</dbReference>
<evidence type="ECO:0000259" key="4">
    <source>
        <dbReference type="Pfam" id="PF13458"/>
    </source>
</evidence>
<evidence type="ECO:0000256" key="3">
    <source>
        <dbReference type="SAM" id="SignalP"/>
    </source>
</evidence>
<dbReference type="PANTHER" id="PTHR30483:SF6">
    <property type="entry name" value="PERIPLASMIC BINDING PROTEIN OF ABC TRANSPORTER FOR NATURAL AMINO ACIDS"/>
    <property type="match status" value="1"/>
</dbReference>
<dbReference type="Proteomes" id="UP000464013">
    <property type="component" value="Chromosome"/>
</dbReference>
<proteinExistence type="inferred from homology"/>
<dbReference type="EMBL" id="CP035042">
    <property type="protein sequence ID" value="QHC50946.1"/>
    <property type="molecule type" value="Genomic_DNA"/>
</dbReference>
<sequence length="380" mass="41537">MKKLASVGLGLLMTTAMAAAQAQEVKIGMITTLSGGGSHLGVDVRDGFLLAIERSGRDDVEVLVQDDGNRPDLARSLSNEFMQRDNVDILTGIIFSNLAMAVVPAAVRQGTFYISPNAGPSDLAGRMCHENYFNAAYQNDNLHGAMGAYMREQGYERPIIMAPNYPAGTDALAGFKHLYEGEVVDEIYTQMGQTDYAAEIAQIRASDADSLFFFLPGGMGISFMKQWENSGVDLPVFGAAFSFDEIIIKAVGSAAIGAMNTSLWAYDLDNEANHAFVEAFRDAYDRTPTLYAAQGYDTANLILSALEKAHPDDKDAFREALREADFDSVRGKFRFGPNHHPIQDIFVREVVEGDDGQPTNRLVGIAVEDIQDVYHTQCQM</sequence>
<reference evidence="5 6" key="1">
    <citation type="submission" date="2019-01" db="EMBL/GenBank/DDBJ databases">
        <title>Complete genome of a denitifying bacterium Halomons sp. BC-M4-5.</title>
        <authorList>
            <person name="Wang L."/>
            <person name="Shao Z."/>
        </authorList>
    </citation>
    <scope>NUCLEOTIDE SEQUENCE [LARGE SCALE GENOMIC DNA]</scope>
    <source>
        <strain evidence="5 6">BC-M4-5</strain>
    </source>
</reference>
<organism evidence="5 6">
    <name type="scientific">Billgrantia tianxiuensis</name>
    <dbReference type="NCBI Taxonomy" id="2497861"/>
    <lineage>
        <taxon>Bacteria</taxon>
        <taxon>Pseudomonadati</taxon>
        <taxon>Pseudomonadota</taxon>
        <taxon>Gammaproteobacteria</taxon>
        <taxon>Oceanospirillales</taxon>
        <taxon>Halomonadaceae</taxon>
        <taxon>Billgrantia</taxon>
    </lineage>
</organism>
<dbReference type="InterPro" id="IPR028081">
    <property type="entry name" value="Leu-bd"/>
</dbReference>
<name>A0A6I6SQP8_9GAMM</name>
<dbReference type="InterPro" id="IPR051010">
    <property type="entry name" value="BCAA_transport"/>
</dbReference>
<dbReference type="KEGG" id="htx:EKK97_17050"/>
<gene>
    <name evidence="5" type="ORF">EKK97_17050</name>
</gene>
<protein>
    <submittedName>
        <fullName evidence="5">ABC transporter substrate-binding protein</fullName>
    </submittedName>
</protein>
<dbReference type="InterPro" id="IPR028082">
    <property type="entry name" value="Peripla_BP_I"/>
</dbReference>
<feature type="signal peptide" evidence="3">
    <location>
        <begin position="1"/>
        <end position="18"/>
    </location>
</feature>
<dbReference type="PANTHER" id="PTHR30483">
    <property type="entry name" value="LEUCINE-SPECIFIC-BINDING PROTEIN"/>
    <property type="match status" value="1"/>
</dbReference>
<dbReference type="AlphaFoldDB" id="A0A6I6SQP8"/>
<feature type="domain" description="Leucine-binding protein" evidence="4">
    <location>
        <begin position="24"/>
        <end position="353"/>
    </location>
</feature>
<comment type="similarity">
    <text evidence="1">Belongs to the leucine-binding protein family.</text>
</comment>
<keyword evidence="6" id="KW-1185">Reference proteome</keyword>
<accession>A0A6I6SQP8</accession>
<evidence type="ECO:0000256" key="2">
    <source>
        <dbReference type="ARBA" id="ARBA00022729"/>
    </source>
</evidence>